<reference evidence="2" key="3">
    <citation type="journal article" date="2017" name="Nature">
        <title>Genome sequence of the progenitor of the wheat D genome Aegilops tauschii.</title>
        <authorList>
            <person name="Luo M.C."/>
            <person name="Gu Y.Q."/>
            <person name="Puiu D."/>
            <person name="Wang H."/>
            <person name="Twardziok S.O."/>
            <person name="Deal K.R."/>
            <person name="Huo N."/>
            <person name="Zhu T."/>
            <person name="Wang L."/>
            <person name="Wang Y."/>
            <person name="McGuire P.E."/>
            <person name="Liu S."/>
            <person name="Long H."/>
            <person name="Ramasamy R.K."/>
            <person name="Rodriguez J.C."/>
            <person name="Van S.L."/>
            <person name="Yuan L."/>
            <person name="Wang Z."/>
            <person name="Xia Z."/>
            <person name="Xiao L."/>
            <person name="Anderson O.D."/>
            <person name="Ouyang S."/>
            <person name="Liang Y."/>
            <person name="Zimin A.V."/>
            <person name="Pertea G."/>
            <person name="Qi P."/>
            <person name="Bennetzen J.L."/>
            <person name="Dai X."/>
            <person name="Dawson M.W."/>
            <person name="Muller H.G."/>
            <person name="Kugler K."/>
            <person name="Rivarola-Duarte L."/>
            <person name="Spannagl M."/>
            <person name="Mayer K.F.X."/>
            <person name="Lu F.H."/>
            <person name="Bevan M.W."/>
            <person name="Leroy P."/>
            <person name="Li P."/>
            <person name="You F.M."/>
            <person name="Sun Q."/>
            <person name="Liu Z."/>
            <person name="Lyons E."/>
            <person name="Wicker T."/>
            <person name="Salzberg S.L."/>
            <person name="Devos K.M."/>
            <person name="Dvorak J."/>
        </authorList>
    </citation>
    <scope>NUCLEOTIDE SEQUENCE [LARGE SCALE GENOMIC DNA]</scope>
    <source>
        <strain evidence="2">cv. AL8/78</strain>
    </source>
</reference>
<dbReference type="Gramene" id="AET3Gv21250500.6">
    <property type="protein sequence ID" value="AET3Gv21250500.6"/>
    <property type="gene ID" value="AET3Gv21250500"/>
</dbReference>
<sequence length="162" mass="17964">RRWRKRCTRWCCGRPRWWRTCRGGEQGVAHGAGGDAGSGHRGDPAAGGPPRHARRQGRAVLPGAVRRPAHNGDQAHHAPKASRQGRLRPPGLRRAPPLVLHHLRSDCLYDGGWTEDVREIIYYLHRKYPKAPMFCVGTSIGPNIVVSSLGLNFPFISITSDD</sequence>
<dbReference type="PANTHER" id="PTHR10794:SF63">
    <property type="entry name" value="ALPHA_BETA HYDROLASE 1, ISOFORM A"/>
    <property type="match status" value="1"/>
</dbReference>
<keyword evidence="3" id="KW-1185">Reference proteome</keyword>
<organism evidence="2 3">
    <name type="scientific">Aegilops tauschii subsp. strangulata</name>
    <name type="common">Goatgrass</name>
    <dbReference type="NCBI Taxonomy" id="200361"/>
    <lineage>
        <taxon>Eukaryota</taxon>
        <taxon>Viridiplantae</taxon>
        <taxon>Streptophyta</taxon>
        <taxon>Embryophyta</taxon>
        <taxon>Tracheophyta</taxon>
        <taxon>Spermatophyta</taxon>
        <taxon>Magnoliopsida</taxon>
        <taxon>Liliopsida</taxon>
        <taxon>Poales</taxon>
        <taxon>Poaceae</taxon>
        <taxon>BOP clade</taxon>
        <taxon>Pooideae</taxon>
        <taxon>Triticodae</taxon>
        <taxon>Triticeae</taxon>
        <taxon>Triticinae</taxon>
        <taxon>Aegilops</taxon>
    </lineage>
</organism>
<dbReference type="Proteomes" id="UP000015105">
    <property type="component" value="Chromosome 3D"/>
</dbReference>
<reference evidence="2" key="5">
    <citation type="journal article" date="2021" name="G3 (Bethesda)">
        <title>Aegilops tauschii genome assembly Aet v5.0 features greater sequence contiguity and improved annotation.</title>
        <authorList>
            <person name="Wang L."/>
            <person name="Zhu T."/>
            <person name="Rodriguez J.C."/>
            <person name="Deal K.R."/>
            <person name="Dubcovsky J."/>
            <person name="McGuire P.E."/>
            <person name="Lux T."/>
            <person name="Spannagl M."/>
            <person name="Mayer K.F.X."/>
            <person name="Baldrich P."/>
            <person name="Meyers B.C."/>
            <person name="Huo N."/>
            <person name="Gu Y.Q."/>
            <person name="Zhou H."/>
            <person name="Devos K.M."/>
            <person name="Bennetzen J.L."/>
            <person name="Unver T."/>
            <person name="Budak H."/>
            <person name="Gulick P.J."/>
            <person name="Galiba G."/>
            <person name="Kalapos B."/>
            <person name="Nelson D.R."/>
            <person name="Li P."/>
            <person name="You F.M."/>
            <person name="Luo M.C."/>
            <person name="Dvorak J."/>
        </authorList>
    </citation>
    <scope>NUCLEOTIDE SEQUENCE [LARGE SCALE GENOMIC DNA]</scope>
    <source>
        <strain evidence="2">cv. AL8/78</strain>
    </source>
</reference>
<feature type="region of interest" description="Disordered" evidence="1">
    <location>
        <begin position="32"/>
        <end position="93"/>
    </location>
</feature>
<protein>
    <submittedName>
        <fullName evidence="2">Uncharacterized protein</fullName>
    </submittedName>
</protein>
<reference evidence="2" key="4">
    <citation type="submission" date="2019-03" db="UniProtKB">
        <authorList>
            <consortium name="EnsemblPlants"/>
        </authorList>
    </citation>
    <scope>IDENTIFICATION</scope>
</reference>
<evidence type="ECO:0000313" key="2">
    <source>
        <dbReference type="EnsemblPlants" id="AET3Gv21250500.6"/>
    </source>
</evidence>
<reference evidence="3" key="1">
    <citation type="journal article" date="2014" name="Science">
        <title>Ancient hybridizations among the ancestral genomes of bread wheat.</title>
        <authorList>
            <consortium name="International Wheat Genome Sequencing Consortium,"/>
            <person name="Marcussen T."/>
            <person name="Sandve S.R."/>
            <person name="Heier L."/>
            <person name="Spannagl M."/>
            <person name="Pfeifer M."/>
            <person name="Jakobsen K.S."/>
            <person name="Wulff B.B."/>
            <person name="Steuernagel B."/>
            <person name="Mayer K.F."/>
            <person name="Olsen O.A."/>
        </authorList>
    </citation>
    <scope>NUCLEOTIDE SEQUENCE [LARGE SCALE GENOMIC DNA]</scope>
    <source>
        <strain evidence="3">cv. AL8/78</strain>
    </source>
</reference>
<dbReference type="EnsemblPlants" id="AET3Gv21250500.6">
    <property type="protein sequence ID" value="AET3Gv21250500.6"/>
    <property type="gene ID" value="AET3Gv21250500"/>
</dbReference>
<proteinExistence type="predicted"/>
<evidence type="ECO:0000313" key="3">
    <source>
        <dbReference type="Proteomes" id="UP000015105"/>
    </source>
</evidence>
<dbReference type="InterPro" id="IPR050960">
    <property type="entry name" value="AB_hydrolase_4_sf"/>
</dbReference>
<name>A0A453GY20_AEGTS</name>
<reference evidence="3" key="2">
    <citation type="journal article" date="2017" name="Nat. Plants">
        <title>The Aegilops tauschii genome reveals multiple impacts of transposons.</title>
        <authorList>
            <person name="Zhao G."/>
            <person name="Zou C."/>
            <person name="Li K."/>
            <person name="Wang K."/>
            <person name="Li T."/>
            <person name="Gao L."/>
            <person name="Zhang X."/>
            <person name="Wang H."/>
            <person name="Yang Z."/>
            <person name="Liu X."/>
            <person name="Jiang W."/>
            <person name="Mao L."/>
            <person name="Kong X."/>
            <person name="Jiao Y."/>
            <person name="Jia J."/>
        </authorList>
    </citation>
    <scope>NUCLEOTIDE SEQUENCE [LARGE SCALE GENOMIC DNA]</scope>
    <source>
        <strain evidence="3">cv. AL8/78</strain>
    </source>
</reference>
<feature type="compositionally biased region" description="Basic residues" evidence="1">
    <location>
        <begin position="77"/>
        <end position="86"/>
    </location>
</feature>
<dbReference type="PANTHER" id="PTHR10794">
    <property type="entry name" value="ABHYDROLASE DOMAIN-CONTAINING PROTEIN"/>
    <property type="match status" value="1"/>
</dbReference>
<dbReference type="AlphaFoldDB" id="A0A453GY20"/>
<dbReference type="GO" id="GO:0034338">
    <property type="term" value="F:short-chain carboxylesterase activity"/>
    <property type="evidence" value="ECO:0007669"/>
    <property type="project" value="TreeGrafter"/>
</dbReference>
<dbReference type="GO" id="GO:0047372">
    <property type="term" value="F:monoacylglycerol lipase activity"/>
    <property type="evidence" value="ECO:0007669"/>
    <property type="project" value="TreeGrafter"/>
</dbReference>
<accession>A0A453GY20</accession>
<evidence type="ECO:0000256" key="1">
    <source>
        <dbReference type="SAM" id="MobiDB-lite"/>
    </source>
</evidence>